<evidence type="ECO:0000313" key="1">
    <source>
        <dbReference type="EMBL" id="SCM74822.1"/>
    </source>
</evidence>
<gene>
    <name evidence="1" type="ORF">KL86DES1_22175</name>
</gene>
<reference evidence="1" key="1">
    <citation type="submission" date="2016-08" db="EMBL/GenBank/DDBJ databases">
        <authorList>
            <person name="Seilhamer J.J."/>
        </authorList>
    </citation>
    <scope>NUCLEOTIDE SEQUENCE</scope>
    <source>
        <strain evidence="1">86-1</strain>
    </source>
</reference>
<proteinExistence type="predicted"/>
<organism evidence="1">
    <name type="scientific">uncultured Desulfovibrio sp</name>
    <dbReference type="NCBI Taxonomy" id="167968"/>
    <lineage>
        <taxon>Bacteria</taxon>
        <taxon>Pseudomonadati</taxon>
        <taxon>Thermodesulfobacteriota</taxon>
        <taxon>Desulfovibrionia</taxon>
        <taxon>Desulfovibrionales</taxon>
        <taxon>Desulfovibrionaceae</taxon>
        <taxon>Desulfovibrio</taxon>
        <taxon>environmental samples</taxon>
    </lineage>
</organism>
<name>A0A212LB69_9BACT</name>
<dbReference type="EMBL" id="FMJC01000002">
    <property type="protein sequence ID" value="SCM74822.1"/>
    <property type="molecule type" value="Genomic_DNA"/>
</dbReference>
<dbReference type="AlphaFoldDB" id="A0A212LB69"/>
<accession>A0A212LB69</accession>
<protein>
    <submittedName>
        <fullName evidence="1">Uncharacterized protein</fullName>
    </submittedName>
</protein>
<sequence length="77" mass="8719">MRISILNAFKTPAPARNSSNKLRLRLRGGRLLPHPPEQFQREIALKAVQFFKADRVRVTAFWIFSGGCVKLARVVTA</sequence>